<dbReference type="InterPro" id="IPR022683">
    <property type="entry name" value="Calpain_III"/>
</dbReference>
<dbReference type="InterPro" id="IPR011992">
    <property type="entry name" value="EF-hand-dom_pair"/>
</dbReference>
<evidence type="ECO:0000256" key="5">
    <source>
        <dbReference type="ARBA" id="ARBA00022801"/>
    </source>
</evidence>
<dbReference type="Gene3D" id="3.90.70.10">
    <property type="entry name" value="Cysteine proteinases"/>
    <property type="match status" value="1"/>
</dbReference>
<keyword evidence="7" id="KW-0106">Calcium</keyword>
<dbReference type="InterPro" id="IPR022682">
    <property type="entry name" value="Calpain_domain_III"/>
</dbReference>
<protein>
    <submittedName>
        <fullName evidence="12">Uncharacterized protein</fullName>
    </submittedName>
</protein>
<dbReference type="PANTHER" id="PTHR10183:SF433">
    <property type="entry name" value="CALPAIN-A-RELATED"/>
    <property type="match status" value="1"/>
</dbReference>
<dbReference type="PROSITE" id="PS50222">
    <property type="entry name" value="EF_HAND_2"/>
    <property type="match status" value="1"/>
</dbReference>
<sequence>MSLRRALPKEKYLSLQRELLRKGELYEDREFPPVFRSIFTKTRPSVNLQWKRPKDISRTEPKFFTKGISRTDVAQGRMLNCWFVAAVASLTDSEELFYAVCPQDQGFEPGTYCGMFRFNFWRFGEWVEVIIDDYLPTHNNKLYYARSSDPDEFWSALLEKAYAKVCGSYEAMGLGRISEALQDFTGGVIEMINLQAPPPDVFKVLQKALERHSLMGTSIETNAQSGQRTLPNGLITGHAYSITGLTKVNLLNLGIPEAKLIRLRNPHGNSSEWKGAWSDRSDEWNLLSNEERKRLDLVFDDDGEFWMTMEDFVANFTRVEICMLTPDSVLEDDKKKSWKIQREKGRWQTDATAGGCRNFIDTFHINPQIRIHLEDPDEDDDDDLCSMVASLMRIDRKRTPANERPPIGFAIYKVPEDMAGRKERFGRRFFETTKAQVMTNSFTKLREISCRYSLPKGEYVLVPSTFYPRQESEFLLRIFSEKPHDTREIDVETKITLLPKPTVSTEEAGDIDKQFWTTFQKFSGEDGEIDQYELQEILTKAFASLMNSNTFSLEACRSMIAMFDGDKTGALGYNEFRGLWTILGQWKAVFFRFDKDQSGDMNLFELRDALKSLGYQLSNSALSAIILRYHNKKGTIPFDIFIQILVRVIVMFDTFRRHAMSRGRRSEKAVFTIDDFIESTLTV</sequence>
<evidence type="ECO:0000256" key="9">
    <source>
        <dbReference type="PROSITE-ProRule" id="PRU00239"/>
    </source>
</evidence>
<dbReference type="InterPro" id="IPR002048">
    <property type="entry name" value="EF_hand_dom"/>
</dbReference>
<keyword evidence="4" id="KW-0677">Repeat</keyword>
<dbReference type="GO" id="GO:0004198">
    <property type="term" value="F:calcium-dependent cysteine-type endopeptidase activity"/>
    <property type="evidence" value="ECO:0007669"/>
    <property type="project" value="InterPro"/>
</dbReference>
<evidence type="ECO:0000313" key="13">
    <source>
        <dbReference type="Proteomes" id="UP001159428"/>
    </source>
</evidence>
<dbReference type="GO" id="GO:0005737">
    <property type="term" value="C:cytoplasm"/>
    <property type="evidence" value="ECO:0007669"/>
    <property type="project" value="TreeGrafter"/>
</dbReference>
<dbReference type="AlphaFoldDB" id="A0AAU9WVU4"/>
<feature type="active site" evidence="8 9">
    <location>
        <position position="265"/>
    </location>
</feature>
<dbReference type="SMART" id="SM00720">
    <property type="entry name" value="calpain_III"/>
    <property type="match status" value="1"/>
</dbReference>
<dbReference type="SUPFAM" id="SSF54001">
    <property type="entry name" value="Cysteine proteinases"/>
    <property type="match status" value="1"/>
</dbReference>
<dbReference type="PANTHER" id="PTHR10183">
    <property type="entry name" value="CALPAIN"/>
    <property type="match status" value="1"/>
</dbReference>
<evidence type="ECO:0000256" key="6">
    <source>
        <dbReference type="ARBA" id="ARBA00022807"/>
    </source>
</evidence>
<keyword evidence="5 9" id="KW-0378">Hydrolase</keyword>
<feature type="active site" evidence="8 9">
    <location>
        <position position="81"/>
    </location>
</feature>
<feature type="domain" description="Calpain catalytic" evidence="10">
    <location>
        <begin position="25"/>
        <end position="325"/>
    </location>
</feature>
<dbReference type="InterPro" id="IPR033883">
    <property type="entry name" value="C2_III"/>
</dbReference>
<organism evidence="12 13">
    <name type="scientific">Pocillopora meandrina</name>
    <dbReference type="NCBI Taxonomy" id="46732"/>
    <lineage>
        <taxon>Eukaryota</taxon>
        <taxon>Metazoa</taxon>
        <taxon>Cnidaria</taxon>
        <taxon>Anthozoa</taxon>
        <taxon>Hexacorallia</taxon>
        <taxon>Scleractinia</taxon>
        <taxon>Astrocoeniina</taxon>
        <taxon>Pocilloporidae</taxon>
        <taxon>Pocillopora</taxon>
    </lineage>
</organism>
<keyword evidence="6 9" id="KW-0788">Thiol protease</keyword>
<evidence type="ECO:0000256" key="7">
    <source>
        <dbReference type="ARBA" id="ARBA00022837"/>
    </source>
</evidence>
<dbReference type="FunFam" id="2.60.120.380:FF:000001">
    <property type="entry name" value="Calpain-1 catalytic subunit"/>
    <property type="match status" value="1"/>
</dbReference>
<dbReference type="InterPro" id="IPR001300">
    <property type="entry name" value="Peptidase_C2_calpain_cat"/>
</dbReference>
<keyword evidence="3" id="KW-0479">Metal-binding</keyword>
<dbReference type="PROSITE" id="PS50203">
    <property type="entry name" value="CALPAIN_CAT"/>
    <property type="match status" value="1"/>
</dbReference>
<evidence type="ECO:0000259" key="11">
    <source>
        <dbReference type="PROSITE" id="PS50222"/>
    </source>
</evidence>
<dbReference type="Gene3D" id="1.10.238.10">
    <property type="entry name" value="EF-hand"/>
    <property type="match status" value="1"/>
</dbReference>
<proteinExistence type="inferred from homology"/>
<evidence type="ECO:0000256" key="1">
    <source>
        <dbReference type="ARBA" id="ARBA00007623"/>
    </source>
</evidence>
<dbReference type="SUPFAM" id="SSF47473">
    <property type="entry name" value="EF-hand"/>
    <property type="match status" value="1"/>
</dbReference>
<reference evidence="12 13" key="1">
    <citation type="submission" date="2022-05" db="EMBL/GenBank/DDBJ databases">
        <authorList>
            <consortium name="Genoscope - CEA"/>
            <person name="William W."/>
        </authorList>
    </citation>
    <scope>NUCLEOTIDE SEQUENCE [LARGE SCALE GENOMIC DNA]</scope>
</reference>
<feature type="domain" description="EF-hand" evidence="11">
    <location>
        <begin position="581"/>
        <end position="616"/>
    </location>
</feature>
<dbReference type="Pfam" id="PF00648">
    <property type="entry name" value="Peptidase_C2"/>
    <property type="match status" value="1"/>
</dbReference>
<evidence type="ECO:0000256" key="4">
    <source>
        <dbReference type="ARBA" id="ARBA00022737"/>
    </source>
</evidence>
<comment type="caution">
    <text evidence="12">The sequence shown here is derived from an EMBL/GenBank/DDBJ whole genome shotgun (WGS) entry which is preliminary data.</text>
</comment>
<feature type="active site" evidence="8 9">
    <location>
        <position position="238"/>
    </location>
</feature>
<comment type="similarity">
    <text evidence="1">Belongs to the peptidase C2 family.</text>
</comment>
<evidence type="ECO:0000256" key="8">
    <source>
        <dbReference type="PIRSR" id="PIRSR622684-1"/>
    </source>
</evidence>
<dbReference type="SUPFAM" id="SSF49758">
    <property type="entry name" value="Calpain large subunit, middle domain (domain III)"/>
    <property type="match status" value="1"/>
</dbReference>
<dbReference type="Gene3D" id="2.60.120.380">
    <property type="match status" value="1"/>
</dbReference>
<dbReference type="CDD" id="cd00214">
    <property type="entry name" value="Calpain_III"/>
    <property type="match status" value="1"/>
</dbReference>
<accession>A0AAU9WVU4</accession>
<dbReference type="EMBL" id="CALNXJ010000023">
    <property type="protein sequence ID" value="CAH3128066.1"/>
    <property type="molecule type" value="Genomic_DNA"/>
</dbReference>
<evidence type="ECO:0000259" key="10">
    <source>
        <dbReference type="PROSITE" id="PS50203"/>
    </source>
</evidence>
<dbReference type="Proteomes" id="UP001159428">
    <property type="component" value="Unassembled WGS sequence"/>
</dbReference>
<dbReference type="GO" id="GO:0006508">
    <property type="term" value="P:proteolysis"/>
    <property type="evidence" value="ECO:0007669"/>
    <property type="project" value="UniProtKB-KW"/>
</dbReference>
<dbReference type="FunFam" id="3.90.70.10:FF:000001">
    <property type="entry name" value="Calpain-1 catalytic subunit"/>
    <property type="match status" value="1"/>
</dbReference>
<dbReference type="Pfam" id="PF01067">
    <property type="entry name" value="Calpain_III"/>
    <property type="match status" value="1"/>
</dbReference>
<dbReference type="SMART" id="SM00230">
    <property type="entry name" value="CysPc"/>
    <property type="match status" value="1"/>
</dbReference>
<evidence type="ECO:0000256" key="3">
    <source>
        <dbReference type="ARBA" id="ARBA00022723"/>
    </source>
</evidence>
<dbReference type="PROSITE" id="PS00018">
    <property type="entry name" value="EF_HAND_1"/>
    <property type="match status" value="1"/>
</dbReference>
<dbReference type="GO" id="GO:0005509">
    <property type="term" value="F:calcium ion binding"/>
    <property type="evidence" value="ECO:0007669"/>
    <property type="project" value="InterPro"/>
</dbReference>
<keyword evidence="13" id="KW-1185">Reference proteome</keyword>
<dbReference type="InterPro" id="IPR022684">
    <property type="entry name" value="Calpain_cysteine_protease"/>
</dbReference>
<dbReference type="InterPro" id="IPR018247">
    <property type="entry name" value="EF_Hand_1_Ca_BS"/>
</dbReference>
<name>A0AAU9WVU4_9CNID</name>
<evidence type="ECO:0000256" key="2">
    <source>
        <dbReference type="ARBA" id="ARBA00022670"/>
    </source>
</evidence>
<evidence type="ECO:0000313" key="12">
    <source>
        <dbReference type="EMBL" id="CAH3128066.1"/>
    </source>
</evidence>
<dbReference type="InterPro" id="IPR036213">
    <property type="entry name" value="Calpain_III_sf"/>
</dbReference>
<dbReference type="PRINTS" id="PR00704">
    <property type="entry name" value="CALPAIN"/>
</dbReference>
<gene>
    <name evidence="12" type="ORF">PMEA_00013264</name>
</gene>
<dbReference type="CDD" id="cd00044">
    <property type="entry name" value="CysPc"/>
    <property type="match status" value="1"/>
</dbReference>
<keyword evidence="2 9" id="KW-0645">Protease</keyword>
<dbReference type="InterPro" id="IPR038765">
    <property type="entry name" value="Papain-like_cys_pep_sf"/>
</dbReference>
<dbReference type="SMART" id="SM00054">
    <property type="entry name" value="EFh"/>
    <property type="match status" value="2"/>
</dbReference>